<keyword evidence="3" id="KW-1185">Reference proteome</keyword>
<feature type="domain" description="ABC transporter" evidence="1">
    <location>
        <begin position="17"/>
        <end position="44"/>
    </location>
</feature>
<dbReference type="SUPFAM" id="SSF52540">
    <property type="entry name" value="P-loop containing nucleoside triphosphate hydrolases"/>
    <property type="match status" value="1"/>
</dbReference>
<keyword evidence="2" id="KW-0449">Lipoprotein</keyword>
<dbReference type="InterPro" id="IPR003439">
    <property type="entry name" value="ABC_transporter-like_ATP-bd"/>
</dbReference>
<accession>A0ABS4S4A2</accession>
<comment type="caution">
    <text evidence="2">The sequence shown here is derived from an EMBL/GenBank/DDBJ whole genome shotgun (WGS) entry which is preliminary data.</text>
</comment>
<sequence>MIHLNSIKVKEIIKMKELTIREKEVTCIVGQSGSGKSILLRLLNH</sequence>
<protein>
    <submittedName>
        <fullName evidence="2">ABC-type lipoprotein export system ATPase subunit</fullName>
    </submittedName>
</protein>
<dbReference type="RefSeq" id="WP_226370561.1">
    <property type="nucleotide sequence ID" value="NZ_JBHTJY010000043.1"/>
</dbReference>
<dbReference type="EMBL" id="JAGIKX010000001">
    <property type="protein sequence ID" value="MBP2256313.1"/>
    <property type="molecule type" value="Genomic_DNA"/>
</dbReference>
<proteinExistence type="predicted"/>
<dbReference type="Gene3D" id="3.40.50.300">
    <property type="entry name" value="P-loop containing nucleotide triphosphate hydrolases"/>
    <property type="match status" value="1"/>
</dbReference>
<dbReference type="InterPro" id="IPR027417">
    <property type="entry name" value="P-loop_NTPase"/>
</dbReference>
<dbReference type="Pfam" id="PF00005">
    <property type="entry name" value="ABC_tran"/>
    <property type="match status" value="1"/>
</dbReference>
<organism evidence="2 3">
    <name type="scientific">Virgibacillus alimentarius</name>
    <dbReference type="NCBI Taxonomy" id="698769"/>
    <lineage>
        <taxon>Bacteria</taxon>
        <taxon>Bacillati</taxon>
        <taxon>Bacillota</taxon>
        <taxon>Bacilli</taxon>
        <taxon>Bacillales</taxon>
        <taxon>Bacillaceae</taxon>
        <taxon>Virgibacillus</taxon>
    </lineage>
</organism>
<dbReference type="Proteomes" id="UP001519294">
    <property type="component" value="Unassembled WGS sequence"/>
</dbReference>
<reference evidence="2 3" key="1">
    <citation type="submission" date="2021-03" db="EMBL/GenBank/DDBJ databases">
        <title>Genomic Encyclopedia of Type Strains, Phase IV (KMG-IV): sequencing the most valuable type-strain genomes for metagenomic binning, comparative biology and taxonomic classification.</title>
        <authorList>
            <person name="Goeker M."/>
        </authorList>
    </citation>
    <scope>NUCLEOTIDE SEQUENCE [LARGE SCALE GENOMIC DNA]</scope>
    <source>
        <strain evidence="2 3">DSM 25790</strain>
    </source>
</reference>
<evidence type="ECO:0000313" key="2">
    <source>
        <dbReference type="EMBL" id="MBP2256313.1"/>
    </source>
</evidence>
<gene>
    <name evidence="2" type="ORF">J2Z81_000245</name>
</gene>
<name>A0ABS4S4A2_9BACI</name>
<evidence type="ECO:0000313" key="3">
    <source>
        <dbReference type="Proteomes" id="UP001519294"/>
    </source>
</evidence>
<evidence type="ECO:0000259" key="1">
    <source>
        <dbReference type="Pfam" id="PF00005"/>
    </source>
</evidence>